<organism evidence="2 3">
    <name type="scientific">Pseudonocardia xinjiangensis</name>
    <dbReference type="NCBI Taxonomy" id="75289"/>
    <lineage>
        <taxon>Bacteria</taxon>
        <taxon>Bacillati</taxon>
        <taxon>Actinomycetota</taxon>
        <taxon>Actinomycetes</taxon>
        <taxon>Pseudonocardiales</taxon>
        <taxon>Pseudonocardiaceae</taxon>
        <taxon>Pseudonocardia</taxon>
    </lineage>
</organism>
<evidence type="ECO:0000259" key="1">
    <source>
        <dbReference type="SMART" id="SM00418"/>
    </source>
</evidence>
<dbReference type="RefSeq" id="WP_169396921.1">
    <property type="nucleotide sequence ID" value="NZ_BAAAJH010000021.1"/>
</dbReference>
<keyword evidence="3" id="KW-1185">Reference proteome</keyword>
<dbReference type="Proteomes" id="UP001296706">
    <property type="component" value="Unassembled WGS sequence"/>
</dbReference>
<dbReference type="Pfam" id="PF12840">
    <property type="entry name" value="HTH_20"/>
    <property type="match status" value="1"/>
</dbReference>
<dbReference type="SMART" id="SM00418">
    <property type="entry name" value="HTH_ARSR"/>
    <property type="match status" value="1"/>
</dbReference>
<protein>
    <submittedName>
        <fullName evidence="2">Winged helix-turn-helix transcriptional regulator</fullName>
    </submittedName>
</protein>
<evidence type="ECO:0000313" key="3">
    <source>
        <dbReference type="Proteomes" id="UP001296706"/>
    </source>
</evidence>
<sequence length="117" mass="12922">MTEAKDQPATEQLELGSLFNALADPHRRSIVEQLLGEPVGARRKCSSFGVGVPRSTMTHHFKVLRESGLITQFDYGNRAEVMLRRADLDIRFPGLLDLVAADSRHPSATPKGDEAHN</sequence>
<reference evidence="2 3" key="1">
    <citation type="submission" date="2020-04" db="EMBL/GenBank/DDBJ databases">
        <authorList>
            <person name="Klaysubun C."/>
            <person name="Duangmal K."/>
            <person name="Lipun K."/>
        </authorList>
    </citation>
    <scope>NUCLEOTIDE SEQUENCE [LARGE SCALE GENOMIC DNA]</scope>
    <source>
        <strain evidence="2 3">JCM 11839</strain>
    </source>
</reference>
<accession>A0ABX1REN5</accession>
<evidence type="ECO:0000313" key="2">
    <source>
        <dbReference type="EMBL" id="NMH78853.1"/>
    </source>
</evidence>
<proteinExistence type="predicted"/>
<name>A0ABX1REN5_9PSEU</name>
<dbReference type="SUPFAM" id="SSF46785">
    <property type="entry name" value="Winged helix' DNA-binding domain"/>
    <property type="match status" value="1"/>
</dbReference>
<dbReference type="PRINTS" id="PR00778">
    <property type="entry name" value="HTHARSR"/>
</dbReference>
<feature type="domain" description="HTH arsR-type" evidence="1">
    <location>
        <begin position="17"/>
        <end position="97"/>
    </location>
</feature>
<dbReference type="InterPro" id="IPR001845">
    <property type="entry name" value="HTH_ArsR_DNA-bd_dom"/>
</dbReference>
<dbReference type="InterPro" id="IPR036390">
    <property type="entry name" value="WH_DNA-bd_sf"/>
</dbReference>
<dbReference type="InterPro" id="IPR036388">
    <property type="entry name" value="WH-like_DNA-bd_sf"/>
</dbReference>
<comment type="caution">
    <text evidence="2">The sequence shown here is derived from an EMBL/GenBank/DDBJ whole genome shotgun (WGS) entry which is preliminary data.</text>
</comment>
<dbReference type="InterPro" id="IPR011991">
    <property type="entry name" value="ArsR-like_HTH"/>
</dbReference>
<gene>
    <name evidence="2" type="ORF">HF577_17390</name>
</gene>
<dbReference type="EMBL" id="JAAXKY010000053">
    <property type="protein sequence ID" value="NMH78853.1"/>
    <property type="molecule type" value="Genomic_DNA"/>
</dbReference>
<dbReference type="Gene3D" id="1.10.10.10">
    <property type="entry name" value="Winged helix-like DNA-binding domain superfamily/Winged helix DNA-binding domain"/>
    <property type="match status" value="1"/>
</dbReference>
<dbReference type="CDD" id="cd00090">
    <property type="entry name" value="HTH_ARSR"/>
    <property type="match status" value="1"/>
</dbReference>